<evidence type="ECO:0000256" key="1">
    <source>
        <dbReference type="SAM" id="SignalP"/>
    </source>
</evidence>
<dbReference type="PROSITE" id="PS51257">
    <property type="entry name" value="PROKAR_LIPOPROTEIN"/>
    <property type="match status" value="1"/>
</dbReference>
<dbReference type="InterPro" id="IPR038706">
    <property type="entry name" value="Type_VI_SciN-like_sf"/>
</dbReference>
<dbReference type="PANTHER" id="PTHR37625:SF4">
    <property type="entry name" value="OUTER MEMBRANE LIPOPROTEIN"/>
    <property type="match status" value="1"/>
</dbReference>
<dbReference type="Proteomes" id="UP000305202">
    <property type="component" value="Unassembled WGS sequence"/>
</dbReference>
<keyword evidence="3" id="KW-1185">Reference proteome</keyword>
<protein>
    <submittedName>
        <fullName evidence="2">Type VI secretion system lipoprotein TssJ</fullName>
    </submittedName>
</protein>
<gene>
    <name evidence="2" type="primary">tssJ</name>
    <name evidence="2" type="ORF">FCN80_20600</name>
</gene>
<reference evidence="2 3" key="1">
    <citation type="submission" date="2019-04" db="EMBL/GenBank/DDBJ databases">
        <authorList>
            <person name="Li M."/>
            <person name="Gao C."/>
        </authorList>
    </citation>
    <scope>NUCLEOTIDE SEQUENCE [LARGE SCALE GENOMIC DNA]</scope>
    <source>
        <strain evidence="2 3">BGMRC 2031</strain>
    </source>
</reference>
<evidence type="ECO:0000313" key="2">
    <source>
        <dbReference type="EMBL" id="TKI03723.1"/>
    </source>
</evidence>
<organism evidence="2 3">
    <name type="scientific">Martelella alba</name>
    <dbReference type="NCBI Taxonomy" id="2590451"/>
    <lineage>
        <taxon>Bacteria</taxon>
        <taxon>Pseudomonadati</taxon>
        <taxon>Pseudomonadota</taxon>
        <taxon>Alphaproteobacteria</taxon>
        <taxon>Hyphomicrobiales</taxon>
        <taxon>Aurantimonadaceae</taxon>
        <taxon>Martelella</taxon>
    </lineage>
</organism>
<sequence>MSRTRLTKPAFWLLPGLAFSFTGCGLTQNVTDGAKSAFNSLFYRKISQLHLDFTAREALNTDARESHSLSVPVMIRIYQLKDRKIFDQLVYQQLSEEGDTTLLTDLLARRDVVVKPGGVSSVNMPMEADTRFVAVAGLFRHPDIAKNTWKRVLKREELDPAKPRVLEAGNNNLRLLPLRNE</sequence>
<name>A0ABY2SKA7_9HYPH</name>
<keyword evidence="2" id="KW-0449">Lipoprotein</keyword>
<comment type="caution">
    <text evidence="2">The sequence shown here is derived from an EMBL/GenBank/DDBJ whole genome shotgun (WGS) entry which is preliminary data.</text>
</comment>
<accession>A0ABY2SKA7</accession>
<proteinExistence type="predicted"/>
<keyword evidence="1" id="KW-0732">Signal</keyword>
<feature type="signal peptide" evidence="1">
    <location>
        <begin position="1"/>
        <end position="20"/>
    </location>
</feature>
<dbReference type="NCBIfam" id="TIGR03352">
    <property type="entry name" value="VI_chp_3"/>
    <property type="match status" value="1"/>
</dbReference>
<evidence type="ECO:0000313" key="3">
    <source>
        <dbReference type="Proteomes" id="UP000305202"/>
    </source>
</evidence>
<feature type="chain" id="PRO_5047428924" evidence="1">
    <location>
        <begin position="21"/>
        <end position="181"/>
    </location>
</feature>
<dbReference type="PANTHER" id="PTHR37625">
    <property type="entry name" value="OUTER MEMBRANE LIPOPROTEIN-RELATED"/>
    <property type="match status" value="1"/>
</dbReference>
<dbReference type="EMBL" id="SZPQ01000039">
    <property type="protein sequence ID" value="TKI03723.1"/>
    <property type="molecule type" value="Genomic_DNA"/>
</dbReference>
<dbReference type="RefSeq" id="WP_136992228.1">
    <property type="nucleotide sequence ID" value="NZ_SZPQ01000039.1"/>
</dbReference>
<dbReference type="Gene3D" id="2.60.40.4150">
    <property type="entry name" value="Type VI secretion system, lipoprotein SciN"/>
    <property type="match status" value="1"/>
</dbReference>
<dbReference type="InterPro" id="IPR017734">
    <property type="entry name" value="T6SS_SciN"/>
</dbReference>
<dbReference type="Pfam" id="PF12790">
    <property type="entry name" value="T6SS-SciN"/>
    <property type="match status" value="1"/>
</dbReference>